<name>A0ABU9NIX2_9FLAO</name>
<proteinExistence type="inferred from homology"/>
<dbReference type="SUPFAM" id="SSF56059">
    <property type="entry name" value="Glutathione synthetase ATP-binding domain-like"/>
    <property type="match status" value="1"/>
</dbReference>
<reference evidence="4 5" key="1">
    <citation type="submission" date="2024-03" db="EMBL/GenBank/DDBJ databases">
        <title>Two novel species of the genus Flavobacterium exhibiting potentially degradation of complex polysaccharides.</title>
        <authorList>
            <person name="Lian X."/>
        </authorList>
    </citation>
    <scope>NUCLEOTIDE SEQUENCE [LARGE SCALE GENOMIC DNA]</scope>
    <source>
        <strain evidence="4 5">N6</strain>
    </source>
</reference>
<dbReference type="SUPFAM" id="SSF51735">
    <property type="entry name" value="NAD(P)-binding Rossmann-fold domains"/>
    <property type="match status" value="1"/>
</dbReference>
<dbReference type="InterPro" id="IPR011761">
    <property type="entry name" value="ATP-grasp"/>
</dbReference>
<dbReference type="Pfam" id="PF02786">
    <property type="entry name" value="CPSase_L_D2"/>
    <property type="match status" value="1"/>
</dbReference>
<gene>
    <name evidence="4" type="ORF">WFZ86_02120</name>
</gene>
<evidence type="ECO:0000313" key="4">
    <source>
        <dbReference type="EMBL" id="MEM0575279.1"/>
    </source>
</evidence>
<dbReference type="PANTHER" id="PTHR43000">
    <property type="entry name" value="DTDP-D-GLUCOSE 4,6-DEHYDRATASE-RELATED"/>
    <property type="match status" value="1"/>
</dbReference>
<dbReference type="InterPro" id="IPR005479">
    <property type="entry name" value="CPAse_ATP-bd"/>
</dbReference>
<evidence type="ECO:0000313" key="5">
    <source>
        <dbReference type="Proteomes" id="UP001468798"/>
    </source>
</evidence>
<dbReference type="Gene3D" id="3.40.50.720">
    <property type="entry name" value="NAD(P)-binding Rossmann-like Domain"/>
    <property type="match status" value="1"/>
</dbReference>
<dbReference type="Proteomes" id="UP001468798">
    <property type="component" value="Unassembled WGS sequence"/>
</dbReference>
<organism evidence="4 5">
    <name type="scientific">Flavobacterium polysaccharolyticum</name>
    <dbReference type="NCBI Taxonomy" id="3133148"/>
    <lineage>
        <taxon>Bacteria</taxon>
        <taxon>Pseudomonadati</taxon>
        <taxon>Bacteroidota</taxon>
        <taxon>Flavobacteriia</taxon>
        <taxon>Flavobacteriales</taxon>
        <taxon>Flavobacteriaceae</taxon>
        <taxon>Flavobacterium</taxon>
    </lineage>
</organism>
<evidence type="ECO:0000256" key="2">
    <source>
        <dbReference type="PROSITE-ProRule" id="PRU00409"/>
    </source>
</evidence>
<evidence type="ECO:0000256" key="1">
    <source>
        <dbReference type="ARBA" id="ARBA00007637"/>
    </source>
</evidence>
<comment type="similarity">
    <text evidence="1">Belongs to the NAD(P)-dependent epimerase/dehydratase family.</text>
</comment>
<dbReference type="PROSITE" id="PS50975">
    <property type="entry name" value="ATP_GRASP"/>
    <property type="match status" value="1"/>
</dbReference>
<keyword evidence="2" id="KW-0547">Nucleotide-binding</keyword>
<comment type="caution">
    <text evidence="4">The sequence shown here is derived from an EMBL/GenBank/DDBJ whole genome shotgun (WGS) entry which is preliminary data.</text>
</comment>
<accession>A0ABU9NIX2</accession>
<dbReference type="InterPro" id="IPR048764">
    <property type="entry name" value="PylC_N"/>
</dbReference>
<dbReference type="Pfam" id="PF21360">
    <property type="entry name" value="PylC-like_N"/>
    <property type="match status" value="1"/>
</dbReference>
<sequence>MPIKTFGLDVSHTAFGLYDCDVFLPTPAVSHKDYVSIVIATCVAHKIDLIIPCIDEEVQLFAQHIAVFTKAGVKVLVAEESLVAMCRDKAAMSRVLNPIVPIFVASYDKRSFAIALLNGEVHFPVIAKPRSGSASTGIQIISNVEDFKSLNEQMIIQELAIPHKNDLDYAFFKQQLEKNINPQVSEISVQIVADQEGNLIGQMMSFNKLKNGVPIEIFPYENEAILQEVSQLYPFLKELGWKGPLNLQGRLTDNGFKIFEMNARFTGITGLRACMGFNEVAVCIQEWLGIRSELNSLDLNMNRFGIRQVADKSIHLQRNQTLKLHSEKLNGKKLKSKKTLLLTGATGYLGRNLIDSLIESNDSFEILALVRDKKKALELLPDKVFCYDVQDLENGNLVLGKVDILLHAGFARPHRSHEELANSLAFTADLFSRAISNQVATILNISSQSVYGQSDLPPWKETATIAPTTPYGIAKYASELLLESRVAQHKHINYTSIRLGSLVGGAKGMVEVDLVSRLVSKALVSEPIQINGGMQLVDRLDIRDAVNAINVLLNHSSMNWKKVYNLGSSTSMLLIDLATLIVDTVATDMDVPRSMVEVHNSKDTQSAGMDSSAFCQDFQWKPKYTMIDCIKTLIDFKNKSDSKLLLN</sequence>
<feature type="domain" description="ATP-grasp" evidence="3">
    <location>
        <begin position="89"/>
        <end position="288"/>
    </location>
</feature>
<evidence type="ECO:0000259" key="3">
    <source>
        <dbReference type="PROSITE" id="PS50975"/>
    </source>
</evidence>
<dbReference type="Gene3D" id="3.30.470.20">
    <property type="entry name" value="ATP-grasp fold, B domain"/>
    <property type="match status" value="2"/>
</dbReference>
<dbReference type="EMBL" id="JBCGDP010000002">
    <property type="protein sequence ID" value="MEM0575279.1"/>
    <property type="molecule type" value="Genomic_DNA"/>
</dbReference>
<keyword evidence="5" id="KW-1185">Reference proteome</keyword>
<dbReference type="RefSeq" id="WP_342690406.1">
    <property type="nucleotide sequence ID" value="NZ_JBCGDP010000002.1"/>
</dbReference>
<protein>
    <submittedName>
        <fullName evidence="4">NAD-dependent epimerase/dehydratase family protein</fullName>
    </submittedName>
</protein>
<dbReference type="InterPro" id="IPR001509">
    <property type="entry name" value="Epimerase_deHydtase"/>
</dbReference>
<dbReference type="Gene3D" id="3.40.50.20">
    <property type="match status" value="1"/>
</dbReference>
<dbReference type="Pfam" id="PF01370">
    <property type="entry name" value="Epimerase"/>
    <property type="match status" value="1"/>
</dbReference>
<keyword evidence="2" id="KW-0067">ATP-binding</keyword>
<dbReference type="CDD" id="cd08946">
    <property type="entry name" value="SDR_e"/>
    <property type="match status" value="1"/>
</dbReference>
<dbReference type="InterPro" id="IPR036291">
    <property type="entry name" value="NAD(P)-bd_dom_sf"/>
</dbReference>